<name>A0A843X3A0_COLES</name>
<sequence length="933" mass="102814">MGWSLELIHCQLDLILLGALHCLKRTLQLVRPTLSSVWVIVAEEPRWLETQESLQNGSPICLLLWYYCGRYWRLTFCCHLPWLPRPMQHGPEELLGHGEPICILLGWGLVPLLLMPPPEAAPQTPLLTHPSEPSLALAYQTHPTPSSALWSTYAYAEPYPREVEYDEEEEWTDDEDEEDDEDDAELDISSAVHLPDYTDCPGDRVRLPDYDGCPSDRCIEGQNRSLFYPDELGGGLWPLIQDQRHSRWTLSMMLATKDFAVNTGAEPVVGKPPPWFPLASSCSRTPDGALDRRFGAFKNQSLHSSELGSSSSFSLVKRQREGLGSRFSWRGCRYCRGWRSTLSSLLKSRAIFDLVVAAPALQASTRYQPTLGTTICLPAMGTLFLHTRGTYRSPQVAVGEVQDLAVPGPVAPPARHVAARLHGPALRHAYLSKCIEGQNRSLFCPDELGGGLWPLIQGQRHSRWTLSMILATRDFAVNAGAEPVVGKPPLWFPLASSCSRTSDGALDRRFGAFKNQSLHSSELGSSSFFSLVKRQREGLGSTFGSEKSASTSLDARISVGVHEGTPQPDLDPKVWVNAAGGPRKFSMYGFGVSLDTTPVLPSYVSSVTSLGYASSSTATLDSGGDDIRTLISCTLAPWSSNWWLPSEEQAPHIKPLKLWLHVVRVVFLLVRVSRGEMSLGMRIRAHTQAALQAQLEAQERADVWWSSLLHTRFEDGAVEVGWDEFNSSFLSDKKGLTFHLWVTTGNTECGLDVWYAQMWSLTGLASIEGDANLMNLTAGFVDVYCDGSLNGIRVDAKLCDLQNIVGCPRFSVSQAVSSGLFPGTCVVPSRSVSSDLDTLTPVFELYFRLRERRQWDNDCRTCLLVTCSALVVGGTDTSSRHWSPASPFPVPHSSDSGPGSLEVPGMGLRPCGPQVVVFSWSPQLLDLFTWSGS</sequence>
<reference evidence="3" key="1">
    <citation type="submission" date="2017-07" db="EMBL/GenBank/DDBJ databases">
        <title>Taro Niue Genome Assembly and Annotation.</title>
        <authorList>
            <person name="Atibalentja N."/>
            <person name="Keating K."/>
            <person name="Fields C.J."/>
        </authorList>
    </citation>
    <scope>NUCLEOTIDE SEQUENCE</scope>
    <source>
        <strain evidence="3">Niue_2</strain>
        <tissue evidence="3">Leaf</tissue>
    </source>
</reference>
<evidence type="ECO:0000313" key="4">
    <source>
        <dbReference type="Proteomes" id="UP000652761"/>
    </source>
</evidence>
<feature type="chain" id="PRO_5032653511" evidence="2">
    <location>
        <begin position="23"/>
        <end position="933"/>
    </location>
</feature>
<dbReference type="EMBL" id="NMUH01005960">
    <property type="protein sequence ID" value="MQM14108.1"/>
    <property type="molecule type" value="Genomic_DNA"/>
</dbReference>
<comment type="caution">
    <text evidence="3">The sequence shown here is derived from an EMBL/GenBank/DDBJ whole genome shotgun (WGS) entry which is preliminary data.</text>
</comment>
<feature type="region of interest" description="Disordered" evidence="1">
    <location>
        <begin position="164"/>
        <end position="184"/>
    </location>
</feature>
<organism evidence="3 4">
    <name type="scientific">Colocasia esculenta</name>
    <name type="common">Wild taro</name>
    <name type="synonym">Arum esculentum</name>
    <dbReference type="NCBI Taxonomy" id="4460"/>
    <lineage>
        <taxon>Eukaryota</taxon>
        <taxon>Viridiplantae</taxon>
        <taxon>Streptophyta</taxon>
        <taxon>Embryophyta</taxon>
        <taxon>Tracheophyta</taxon>
        <taxon>Spermatophyta</taxon>
        <taxon>Magnoliopsida</taxon>
        <taxon>Liliopsida</taxon>
        <taxon>Araceae</taxon>
        <taxon>Aroideae</taxon>
        <taxon>Colocasieae</taxon>
        <taxon>Colocasia</taxon>
    </lineage>
</organism>
<dbReference type="AlphaFoldDB" id="A0A843X3A0"/>
<dbReference type="Proteomes" id="UP000652761">
    <property type="component" value="Unassembled WGS sequence"/>
</dbReference>
<proteinExistence type="predicted"/>
<evidence type="ECO:0000256" key="1">
    <source>
        <dbReference type="SAM" id="MobiDB-lite"/>
    </source>
</evidence>
<keyword evidence="4" id="KW-1185">Reference proteome</keyword>
<feature type="region of interest" description="Disordered" evidence="1">
    <location>
        <begin position="883"/>
        <end position="902"/>
    </location>
</feature>
<accession>A0A843X3A0</accession>
<evidence type="ECO:0000313" key="3">
    <source>
        <dbReference type="EMBL" id="MQM14108.1"/>
    </source>
</evidence>
<gene>
    <name evidence="3" type="ORF">Taro_047036</name>
</gene>
<evidence type="ECO:0000256" key="2">
    <source>
        <dbReference type="SAM" id="SignalP"/>
    </source>
</evidence>
<feature type="signal peptide" evidence="2">
    <location>
        <begin position="1"/>
        <end position="22"/>
    </location>
</feature>
<keyword evidence="2" id="KW-0732">Signal</keyword>
<protein>
    <submittedName>
        <fullName evidence="3">Uncharacterized protein</fullName>
    </submittedName>
</protein>